<protein>
    <recommendedName>
        <fullName evidence="7">Apoptosis-antagonizing transcription factor C-terminal domain-containing protein</fullName>
    </recommendedName>
</protein>
<dbReference type="PANTHER" id="PTHR15565:SF0">
    <property type="entry name" value="PROTEIN AATF"/>
    <property type="match status" value="1"/>
</dbReference>
<accession>A0A2G5E3I1</accession>
<evidence type="ECO:0008006" key="7">
    <source>
        <dbReference type="Google" id="ProtNLM"/>
    </source>
</evidence>
<dbReference type="OrthoDB" id="5783963at2759"/>
<comment type="similarity">
    <text evidence="1">Belongs to the AATF family.</text>
</comment>
<proteinExistence type="inferred from homology"/>
<dbReference type="AlphaFoldDB" id="A0A2G5E3I1"/>
<dbReference type="PANTHER" id="PTHR15565">
    <property type="entry name" value="AATF PROTEIN APOPTOSIS ANTAGONIZING TRANSCRIPTION FACTOR"/>
    <property type="match status" value="1"/>
</dbReference>
<keyword evidence="6" id="KW-1185">Reference proteome</keyword>
<dbReference type="GO" id="GO:0005730">
    <property type="term" value="C:nucleolus"/>
    <property type="evidence" value="ECO:0007669"/>
    <property type="project" value="TreeGrafter"/>
</dbReference>
<dbReference type="Pfam" id="PF13339">
    <property type="entry name" value="AATF-Che1"/>
    <property type="match status" value="1"/>
</dbReference>
<sequence>MGLVSKHSKRKSEPEYSTEDESDLESDKEFDEQEDTEEEYDDENNLKNYEAQKDADLEELEKELLSLRNGDSGILVNLKRHKDEDLLKGQAVRNQKALWDKTLELRFSLQKAFSSSNKLPQEPTRSLFCGSDDAISKAYVDLITSSEKTLDCFVELQEAMLEKNPTIGQTAEGSKKGVISTDVPSISNVGKDDVWSRIQQLHSRVAPFRDSSIDKWQRKSQVMTGVAGYKGKLQAFSQNISEQVAGYMRDPSRMIKRMQLRRPVVGVFGAVAGMSGNTKEENTNEDGDPELLEDSEFYQQLLKEFFESFNSATPEDAKAAEAAFYALRRHHTKKRKIVDRRASKSRKIRYHVHEKIANFMAPEPMKLPDMAPVLFENLFGLKRQRPAASVA</sequence>
<feature type="compositionally biased region" description="Acidic residues" evidence="2">
    <location>
        <begin position="16"/>
        <end position="43"/>
    </location>
</feature>
<dbReference type="Proteomes" id="UP000230069">
    <property type="component" value="Unassembled WGS sequence"/>
</dbReference>
<evidence type="ECO:0000256" key="1">
    <source>
        <dbReference type="ARBA" id="ARBA00008966"/>
    </source>
</evidence>
<gene>
    <name evidence="5" type="ORF">AQUCO_01300828v1</name>
</gene>
<dbReference type="InterPro" id="IPR012617">
    <property type="entry name" value="AATF_C"/>
</dbReference>
<dbReference type="EMBL" id="KZ305030">
    <property type="protein sequence ID" value="PIA50348.1"/>
    <property type="molecule type" value="Genomic_DNA"/>
</dbReference>
<evidence type="ECO:0000256" key="2">
    <source>
        <dbReference type="SAM" id="MobiDB-lite"/>
    </source>
</evidence>
<evidence type="ECO:0000313" key="5">
    <source>
        <dbReference type="EMBL" id="PIA50348.1"/>
    </source>
</evidence>
<dbReference type="FunCoup" id="A0A2G5E3I1">
    <property type="interactions" value="2913"/>
</dbReference>
<dbReference type="InterPro" id="IPR025160">
    <property type="entry name" value="AATF"/>
</dbReference>
<feature type="region of interest" description="Disordered" evidence="2">
    <location>
        <begin position="1"/>
        <end position="54"/>
    </location>
</feature>
<evidence type="ECO:0000259" key="4">
    <source>
        <dbReference type="Pfam" id="PF13339"/>
    </source>
</evidence>
<dbReference type="EMBL" id="KZ305030">
    <property type="protein sequence ID" value="PIA50347.1"/>
    <property type="molecule type" value="Genomic_DNA"/>
</dbReference>
<dbReference type="Pfam" id="PF08164">
    <property type="entry name" value="TRAUB"/>
    <property type="match status" value="1"/>
</dbReference>
<reference evidence="5 6" key="1">
    <citation type="submission" date="2017-09" db="EMBL/GenBank/DDBJ databases">
        <title>WGS assembly of Aquilegia coerulea Goldsmith.</title>
        <authorList>
            <person name="Hodges S."/>
            <person name="Kramer E."/>
            <person name="Nordborg M."/>
            <person name="Tomkins J."/>
            <person name="Borevitz J."/>
            <person name="Derieg N."/>
            <person name="Yan J."/>
            <person name="Mihaltcheva S."/>
            <person name="Hayes R.D."/>
            <person name="Rokhsar D."/>
        </authorList>
    </citation>
    <scope>NUCLEOTIDE SEQUENCE [LARGE SCALE GENOMIC DNA]</scope>
    <source>
        <strain evidence="6">cv. Goldsmith</strain>
    </source>
</reference>
<dbReference type="STRING" id="218851.A0A2G5E3I1"/>
<evidence type="ECO:0000259" key="3">
    <source>
        <dbReference type="Pfam" id="PF08164"/>
    </source>
</evidence>
<feature type="domain" description="AATF leucine zipper-containing" evidence="4">
    <location>
        <begin position="85"/>
        <end position="219"/>
    </location>
</feature>
<feature type="compositionally biased region" description="Basic residues" evidence="2">
    <location>
        <begin position="1"/>
        <end position="10"/>
    </location>
</feature>
<dbReference type="InterPro" id="IPR039223">
    <property type="entry name" value="AATF/Bfr2"/>
</dbReference>
<organism evidence="5 6">
    <name type="scientific">Aquilegia coerulea</name>
    <name type="common">Rocky mountain columbine</name>
    <dbReference type="NCBI Taxonomy" id="218851"/>
    <lineage>
        <taxon>Eukaryota</taxon>
        <taxon>Viridiplantae</taxon>
        <taxon>Streptophyta</taxon>
        <taxon>Embryophyta</taxon>
        <taxon>Tracheophyta</taxon>
        <taxon>Spermatophyta</taxon>
        <taxon>Magnoliopsida</taxon>
        <taxon>Ranunculales</taxon>
        <taxon>Ranunculaceae</taxon>
        <taxon>Thalictroideae</taxon>
        <taxon>Aquilegia</taxon>
    </lineage>
</organism>
<name>A0A2G5E3I1_AQUCA</name>
<feature type="domain" description="Apoptosis-antagonizing transcription factor C-terminal" evidence="3">
    <location>
        <begin position="298"/>
        <end position="379"/>
    </location>
</feature>
<evidence type="ECO:0000313" key="6">
    <source>
        <dbReference type="Proteomes" id="UP000230069"/>
    </source>
</evidence>